<dbReference type="PANTHER" id="PTHR43124">
    <property type="entry name" value="PURINE EFFLUX PUMP PBUE"/>
    <property type="match status" value="1"/>
</dbReference>
<dbReference type="InterPro" id="IPR036259">
    <property type="entry name" value="MFS_trans_sf"/>
</dbReference>
<keyword evidence="5 7" id="KW-1133">Transmembrane helix</keyword>
<protein>
    <submittedName>
        <fullName evidence="10">MFS transporter</fullName>
    </submittedName>
</protein>
<feature type="transmembrane region" description="Helical" evidence="7">
    <location>
        <begin position="100"/>
        <end position="122"/>
    </location>
</feature>
<feature type="signal peptide" evidence="8">
    <location>
        <begin position="1"/>
        <end position="23"/>
    </location>
</feature>
<dbReference type="InterPro" id="IPR020846">
    <property type="entry name" value="MFS_dom"/>
</dbReference>
<dbReference type="InterPro" id="IPR011701">
    <property type="entry name" value="MFS"/>
</dbReference>
<feature type="transmembrane region" description="Helical" evidence="7">
    <location>
        <begin position="346"/>
        <end position="368"/>
    </location>
</feature>
<feature type="transmembrane region" description="Helical" evidence="7">
    <location>
        <begin position="374"/>
        <end position="392"/>
    </location>
</feature>
<evidence type="ECO:0000256" key="2">
    <source>
        <dbReference type="ARBA" id="ARBA00022448"/>
    </source>
</evidence>
<dbReference type="PRINTS" id="PR01035">
    <property type="entry name" value="TCRTETA"/>
</dbReference>
<evidence type="ECO:0000256" key="7">
    <source>
        <dbReference type="SAM" id="Phobius"/>
    </source>
</evidence>
<feature type="domain" description="Major facilitator superfamily (MFS) profile" evidence="9">
    <location>
        <begin position="9"/>
        <end position="396"/>
    </location>
</feature>
<reference evidence="10 11" key="2">
    <citation type="submission" date="2020-01" db="EMBL/GenBank/DDBJ databases">
        <title>Clostridiaceae sp. nov. isolated from the gut of human by culturomics.</title>
        <authorList>
            <person name="Chang Y."/>
        </authorList>
    </citation>
    <scope>NUCLEOTIDE SEQUENCE [LARGE SCALE GENOMIC DNA]</scope>
    <source>
        <strain evidence="10 11">DONG20-135</strain>
    </source>
</reference>
<keyword evidence="11" id="KW-1185">Reference proteome</keyword>
<feature type="transmembrane region" description="Helical" evidence="7">
    <location>
        <begin position="134"/>
        <end position="158"/>
    </location>
</feature>
<evidence type="ECO:0000256" key="8">
    <source>
        <dbReference type="SAM" id="SignalP"/>
    </source>
</evidence>
<feature type="transmembrane region" description="Helical" evidence="7">
    <location>
        <begin position="307"/>
        <end position="326"/>
    </location>
</feature>
<dbReference type="InterPro" id="IPR050189">
    <property type="entry name" value="MFS_Efflux_Transporters"/>
</dbReference>
<feature type="transmembrane region" description="Helical" evidence="7">
    <location>
        <begin position="284"/>
        <end position="301"/>
    </location>
</feature>
<evidence type="ECO:0000256" key="4">
    <source>
        <dbReference type="ARBA" id="ARBA00022692"/>
    </source>
</evidence>
<gene>
    <name evidence="10" type="ORF">GSF08_05925</name>
</gene>
<organism evidence="10 11">
    <name type="scientific">Copranaerobaculum intestinale</name>
    <dbReference type="NCBI Taxonomy" id="2692629"/>
    <lineage>
        <taxon>Bacteria</taxon>
        <taxon>Bacillati</taxon>
        <taxon>Bacillota</taxon>
        <taxon>Erysipelotrichia</taxon>
        <taxon>Erysipelotrichales</taxon>
        <taxon>Erysipelotrichaceae</taxon>
        <taxon>Copranaerobaculum</taxon>
    </lineage>
</organism>
<feature type="chain" id="PRO_5039151882" evidence="8">
    <location>
        <begin position="24"/>
        <end position="399"/>
    </location>
</feature>
<feature type="transmembrane region" description="Helical" evidence="7">
    <location>
        <begin position="213"/>
        <end position="235"/>
    </location>
</feature>
<comment type="caution">
    <text evidence="10">The sequence shown here is derived from an EMBL/GenBank/DDBJ whole genome shotgun (WGS) entry which is preliminary data.</text>
</comment>
<evidence type="ECO:0000259" key="9">
    <source>
        <dbReference type="PROSITE" id="PS50850"/>
    </source>
</evidence>
<keyword evidence="3" id="KW-1003">Cell membrane</keyword>
<dbReference type="SUPFAM" id="SSF103473">
    <property type="entry name" value="MFS general substrate transporter"/>
    <property type="match status" value="1"/>
</dbReference>
<keyword evidence="4 7" id="KW-0812">Transmembrane</keyword>
<dbReference type="Gene3D" id="1.20.1250.20">
    <property type="entry name" value="MFS general substrate transporter like domains"/>
    <property type="match status" value="1"/>
</dbReference>
<evidence type="ECO:0000313" key="10">
    <source>
        <dbReference type="EMBL" id="MXQ73468.1"/>
    </source>
</evidence>
<feature type="transmembrane region" description="Helical" evidence="7">
    <location>
        <begin position="255"/>
        <end position="277"/>
    </location>
</feature>
<feature type="transmembrane region" description="Helical" evidence="7">
    <location>
        <begin position="164"/>
        <end position="182"/>
    </location>
</feature>
<evidence type="ECO:0000256" key="5">
    <source>
        <dbReference type="ARBA" id="ARBA00022989"/>
    </source>
</evidence>
<dbReference type="Proteomes" id="UP000434036">
    <property type="component" value="Unassembled WGS sequence"/>
</dbReference>
<feature type="transmembrane region" description="Helical" evidence="7">
    <location>
        <begin position="75"/>
        <end position="94"/>
    </location>
</feature>
<comment type="subcellular location">
    <subcellularLocation>
        <location evidence="1">Cell membrane</location>
        <topology evidence="1">Multi-pass membrane protein</topology>
    </subcellularLocation>
</comment>
<dbReference type="InterPro" id="IPR001958">
    <property type="entry name" value="Tet-R_TetA/multi-R_MdtG-like"/>
</dbReference>
<evidence type="ECO:0000256" key="1">
    <source>
        <dbReference type="ARBA" id="ARBA00004651"/>
    </source>
</evidence>
<keyword evidence="8" id="KW-0732">Signal</keyword>
<dbReference type="GO" id="GO:0005886">
    <property type="term" value="C:plasma membrane"/>
    <property type="evidence" value="ECO:0007669"/>
    <property type="project" value="UniProtKB-SubCell"/>
</dbReference>
<sequence length="399" mass="44066">MLQTVTRKQMALFFAAVALQSLAANFAHPITPTIIQDLGLPDYMFGLAFAGMSFTCFLFSPFWGKISTFLSSRAVLLISNLGYAAGQWLFAVSTTVETILAARLIAGFFVGGVSVCVLTYVINCSPVGTRAKDLTIVATLTTVFAAFGYMVGGVLGAYSIPFTFALQVVLLCVSGGCFYIWMKNDQLDERRPTKRELLKEANPFISFLEVRDLLCKIFVILFVVVLLSSIASTAYDQCFNYFIKDQFHFSSAYNGLLRAIVGFISLAANATICMWIIRNRDVKHSLIWIFAAGAVTLGAMILVEDVILFIIINLIFFAINAIYIPLLQDVVAKSATHENSGVLMGFYNAIKSLGMIFGSLFAGFIYVYGAKLSFLYAGIFFAISAFLMVWYCRHFKTEK</sequence>
<dbReference type="PANTHER" id="PTHR43124:SF3">
    <property type="entry name" value="CHLORAMPHENICOL EFFLUX PUMP RV0191"/>
    <property type="match status" value="1"/>
</dbReference>
<keyword evidence="6 7" id="KW-0472">Membrane</keyword>
<proteinExistence type="predicted"/>
<dbReference type="AlphaFoldDB" id="A0A6N8U5J0"/>
<dbReference type="GO" id="GO:0022857">
    <property type="term" value="F:transmembrane transporter activity"/>
    <property type="evidence" value="ECO:0007669"/>
    <property type="project" value="InterPro"/>
</dbReference>
<dbReference type="Pfam" id="PF07690">
    <property type="entry name" value="MFS_1"/>
    <property type="match status" value="1"/>
</dbReference>
<feature type="transmembrane region" description="Helical" evidence="7">
    <location>
        <begin position="43"/>
        <end position="63"/>
    </location>
</feature>
<reference evidence="10 11" key="1">
    <citation type="submission" date="2019-12" db="EMBL/GenBank/DDBJ databases">
        <authorList>
            <person name="Yang R."/>
        </authorList>
    </citation>
    <scope>NUCLEOTIDE SEQUENCE [LARGE SCALE GENOMIC DNA]</scope>
    <source>
        <strain evidence="10 11">DONG20-135</strain>
    </source>
</reference>
<dbReference type="EMBL" id="WUUQ01000002">
    <property type="protein sequence ID" value="MXQ73468.1"/>
    <property type="molecule type" value="Genomic_DNA"/>
</dbReference>
<evidence type="ECO:0000256" key="6">
    <source>
        <dbReference type="ARBA" id="ARBA00023136"/>
    </source>
</evidence>
<evidence type="ECO:0000313" key="11">
    <source>
        <dbReference type="Proteomes" id="UP000434036"/>
    </source>
</evidence>
<dbReference type="RefSeq" id="WP_160624914.1">
    <property type="nucleotide sequence ID" value="NZ_WUUQ01000002.1"/>
</dbReference>
<name>A0A6N8U5J0_9FIRM</name>
<dbReference type="PROSITE" id="PS50850">
    <property type="entry name" value="MFS"/>
    <property type="match status" value="1"/>
</dbReference>
<keyword evidence="2" id="KW-0813">Transport</keyword>
<accession>A0A6N8U5J0</accession>
<evidence type="ECO:0000256" key="3">
    <source>
        <dbReference type="ARBA" id="ARBA00022475"/>
    </source>
</evidence>